<dbReference type="GO" id="GO:0016020">
    <property type="term" value="C:membrane"/>
    <property type="evidence" value="ECO:0007669"/>
    <property type="project" value="TreeGrafter"/>
</dbReference>
<gene>
    <name evidence="4" type="ORF">H4R20_000997</name>
</gene>
<keyword evidence="5" id="KW-1185">Reference proteome</keyword>
<dbReference type="GO" id="GO:0005829">
    <property type="term" value="C:cytosol"/>
    <property type="evidence" value="ECO:0007669"/>
    <property type="project" value="TreeGrafter"/>
</dbReference>
<proteinExistence type="inferred from homology"/>
<protein>
    <recommendedName>
        <fullName evidence="6">Oxysterol-binding protein</fullName>
    </recommendedName>
</protein>
<dbReference type="PROSITE" id="PS01013">
    <property type="entry name" value="OSBP"/>
    <property type="match status" value="1"/>
</dbReference>
<dbReference type="AlphaFoldDB" id="A0A9W8I467"/>
<reference evidence="4" key="1">
    <citation type="submission" date="2022-07" db="EMBL/GenBank/DDBJ databases">
        <title>Phylogenomic reconstructions and comparative analyses of Kickxellomycotina fungi.</title>
        <authorList>
            <person name="Reynolds N.K."/>
            <person name="Stajich J.E."/>
            <person name="Barry K."/>
            <person name="Grigoriev I.V."/>
            <person name="Crous P."/>
            <person name="Smith M.E."/>
        </authorList>
    </citation>
    <scope>NUCLEOTIDE SEQUENCE</scope>
    <source>
        <strain evidence="4">NRRL 1565</strain>
    </source>
</reference>
<sequence length="461" mass="50752">MGKNKGTDTTPRNSLSADSEVQRQKHIGDAVEHTEEVHIDGEQSKFSAILGILRKLIGVADVINLRLSLPSQLLDPIPNLEYWNYMDSPEHFVAITEPDDEVERMLAMLAWWFSKLLKHTGKVHKPFNSVLGEQFFCKWEVDGNRSSAASATAQAATGSASGNSSDAKREDTAASSITNVSDGNGGSKLSVEYITEQVSHHPPVSAFVYRCKERGIEAVGMDHIAAKFTGLSATVATGSECHGIFVTLKQRNDEMYKCTHPVGSIVGWMRGTLKVQLIESSYIVCAKTGLAAIIEFKEERWFGKNKGNVTGKVFRYDEKAYGDKIAGWRLKDIPKTCTTVATFGGNWDQKVMVERVDGASKDSAERLLIDMTALEPAEKQVKPVEEQGEMESRRIWGVVASKMLEGKFGEATRIKRGIEDEQRALAAARKERAEVVLPALFKPGYSSNGKPELLDDAPINI</sequence>
<dbReference type="InterPro" id="IPR018494">
    <property type="entry name" value="Oxysterol-bd_CS"/>
</dbReference>
<organism evidence="4 5">
    <name type="scientific">Coemansia guatemalensis</name>
    <dbReference type="NCBI Taxonomy" id="2761395"/>
    <lineage>
        <taxon>Eukaryota</taxon>
        <taxon>Fungi</taxon>
        <taxon>Fungi incertae sedis</taxon>
        <taxon>Zoopagomycota</taxon>
        <taxon>Kickxellomycotina</taxon>
        <taxon>Kickxellomycetes</taxon>
        <taxon>Kickxellales</taxon>
        <taxon>Kickxellaceae</taxon>
        <taxon>Coemansia</taxon>
    </lineage>
</organism>
<evidence type="ECO:0000256" key="3">
    <source>
        <dbReference type="SAM" id="MobiDB-lite"/>
    </source>
</evidence>
<dbReference type="PANTHER" id="PTHR10972">
    <property type="entry name" value="OXYSTEROL-BINDING PROTEIN-RELATED"/>
    <property type="match status" value="1"/>
</dbReference>
<dbReference type="Gene3D" id="2.40.160.120">
    <property type="match status" value="1"/>
</dbReference>
<feature type="region of interest" description="Disordered" evidence="3">
    <location>
        <begin position="152"/>
        <end position="181"/>
    </location>
</feature>
<dbReference type="Proteomes" id="UP001140094">
    <property type="component" value="Unassembled WGS sequence"/>
</dbReference>
<feature type="region of interest" description="Disordered" evidence="3">
    <location>
        <begin position="1"/>
        <end position="25"/>
    </location>
</feature>
<evidence type="ECO:0000313" key="4">
    <source>
        <dbReference type="EMBL" id="KAJ2808115.1"/>
    </source>
</evidence>
<evidence type="ECO:0000256" key="1">
    <source>
        <dbReference type="ARBA" id="ARBA00008842"/>
    </source>
</evidence>
<dbReference type="InterPro" id="IPR000648">
    <property type="entry name" value="Oxysterol-bd"/>
</dbReference>
<dbReference type="EMBL" id="JANBUO010000066">
    <property type="protein sequence ID" value="KAJ2808115.1"/>
    <property type="molecule type" value="Genomic_DNA"/>
</dbReference>
<dbReference type="InterPro" id="IPR037239">
    <property type="entry name" value="OSBP_sf"/>
</dbReference>
<comment type="caution">
    <text evidence="4">The sequence shown here is derived from an EMBL/GenBank/DDBJ whole genome shotgun (WGS) entry which is preliminary data.</text>
</comment>
<feature type="compositionally biased region" description="Polar residues" evidence="3">
    <location>
        <begin position="7"/>
        <end position="19"/>
    </location>
</feature>
<feature type="compositionally biased region" description="Low complexity" evidence="3">
    <location>
        <begin position="152"/>
        <end position="165"/>
    </location>
</feature>
<evidence type="ECO:0008006" key="6">
    <source>
        <dbReference type="Google" id="ProtNLM"/>
    </source>
</evidence>
<dbReference type="Gene3D" id="6.10.140.1150">
    <property type="match status" value="1"/>
</dbReference>
<dbReference type="Pfam" id="PF01237">
    <property type="entry name" value="Oxysterol_BP"/>
    <property type="match status" value="1"/>
</dbReference>
<dbReference type="GO" id="GO:0032934">
    <property type="term" value="F:sterol binding"/>
    <property type="evidence" value="ECO:0007669"/>
    <property type="project" value="TreeGrafter"/>
</dbReference>
<dbReference type="PANTHER" id="PTHR10972:SF212">
    <property type="entry name" value="OXYSTEROL-BINDING PROTEIN-LIKE PROTEIN 1"/>
    <property type="match status" value="1"/>
</dbReference>
<evidence type="ECO:0000313" key="5">
    <source>
        <dbReference type="Proteomes" id="UP001140094"/>
    </source>
</evidence>
<name>A0A9W8I467_9FUNG</name>
<dbReference type="SUPFAM" id="SSF144000">
    <property type="entry name" value="Oxysterol-binding protein-like"/>
    <property type="match status" value="1"/>
</dbReference>
<evidence type="ECO:0000256" key="2">
    <source>
        <dbReference type="RuleBase" id="RU003844"/>
    </source>
</evidence>
<comment type="similarity">
    <text evidence="1 2">Belongs to the OSBP family.</text>
</comment>
<accession>A0A9W8I467</accession>
<dbReference type="OrthoDB" id="48057at2759"/>